<evidence type="ECO:0000313" key="1">
    <source>
        <dbReference type="EMBL" id="AWM01024.1"/>
    </source>
</evidence>
<sequence>MNTWLQFQQALTPIGLILRRRVSAVSKDEACAQASRNKSYTIPSAAISTRRCACPVLLRVLSSLPRHNFVRDMAGNSLAQ</sequence>
<reference evidence="1 2" key="1">
    <citation type="journal article" date="2017" name="Syst. Appl. Microbiol.">
        <title>Soybeans inoculated with root zone soils of Canadian native legumes harbour diverse and novel Bradyrhizobium spp. that possess agricultural potential.</title>
        <authorList>
            <person name="Bromfield E.S.P."/>
            <person name="Cloutier S."/>
            <person name="Tambong J.T."/>
            <person name="Tran Thi T.V."/>
        </authorList>
    </citation>
    <scope>NUCLEOTIDE SEQUENCE [LARGE SCALE GENOMIC DNA]</scope>
    <source>
        <strain evidence="1 2">39S1MB</strain>
    </source>
</reference>
<organism evidence="1 2">
    <name type="scientific">Bradyrhizobium amphicarpaeae</name>
    <dbReference type="NCBI Taxonomy" id="1404768"/>
    <lineage>
        <taxon>Bacteria</taxon>
        <taxon>Pseudomonadati</taxon>
        <taxon>Pseudomonadota</taxon>
        <taxon>Alphaproteobacteria</taxon>
        <taxon>Hyphomicrobiales</taxon>
        <taxon>Nitrobacteraceae</taxon>
        <taxon>Bradyrhizobium</taxon>
    </lineage>
</organism>
<dbReference type="AlphaFoldDB" id="A0A2U8PTF5"/>
<proteinExistence type="predicted"/>
<gene>
    <name evidence="1" type="ORF">CIT40_13945</name>
</gene>
<dbReference type="Proteomes" id="UP000215884">
    <property type="component" value="Chromosome"/>
</dbReference>
<name>A0A2U8PTF5_9BRAD</name>
<evidence type="ECO:0000313" key="2">
    <source>
        <dbReference type="Proteomes" id="UP000215884"/>
    </source>
</evidence>
<accession>A0A2U8PTF5</accession>
<protein>
    <submittedName>
        <fullName evidence="1">Uncharacterized protein</fullName>
    </submittedName>
</protein>
<dbReference type="EMBL" id="CP029426">
    <property type="protein sequence ID" value="AWM01024.1"/>
    <property type="molecule type" value="Genomic_DNA"/>
</dbReference>
<keyword evidence="2" id="KW-1185">Reference proteome</keyword>
<reference evidence="1 2" key="2">
    <citation type="journal article" date="2019" name="Int. J. Syst. Evol. Microbiol.">
        <title>Description and complete genome sequence of Bradyrhizobium amphicarpaeae sp. nov., harbouring photosystem and nitrogen-fixation genes.</title>
        <authorList>
            <person name="Bromfield E.S.P."/>
            <person name="Cloutier S."/>
            <person name="Nguyen H.D.T."/>
        </authorList>
    </citation>
    <scope>NUCLEOTIDE SEQUENCE [LARGE SCALE GENOMIC DNA]</scope>
    <source>
        <strain evidence="1 2">39S1MB</strain>
    </source>
</reference>